<evidence type="ECO:0000256" key="7">
    <source>
        <dbReference type="ARBA" id="ARBA00023125"/>
    </source>
</evidence>
<evidence type="ECO:0000256" key="2">
    <source>
        <dbReference type="ARBA" id="ARBA00009446"/>
    </source>
</evidence>
<keyword evidence="7" id="KW-0238">DNA-binding</keyword>
<evidence type="ECO:0000256" key="5">
    <source>
        <dbReference type="ARBA" id="ARBA00022842"/>
    </source>
</evidence>
<evidence type="ECO:0000256" key="11">
    <source>
        <dbReference type="ARBA" id="ARBA00032235"/>
    </source>
</evidence>
<evidence type="ECO:0000259" key="13">
    <source>
        <dbReference type="PROSITE" id="PS50880"/>
    </source>
</evidence>
<dbReference type="eggNOG" id="COG0550">
    <property type="taxonomic scope" value="Bacteria"/>
</dbReference>
<accession>E8X469</accession>
<dbReference type="SMART" id="SM00493">
    <property type="entry name" value="TOPRIM"/>
    <property type="match status" value="1"/>
</dbReference>
<evidence type="ECO:0000256" key="12">
    <source>
        <dbReference type="ARBA" id="ARBA00032877"/>
    </source>
</evidence>
<dbReference type="HOGENOM" id="CLU_002929_5_2_0"/>
<keyword evidence="5" id="KW-0460">Magnesium</keyword>
<evidence type="ECO:0000256" key="10">
    <source>
        <dbReference type="ARBA" id="ARBA00031985"/>
    </source>
</evidence>
<evidence type="ECO:0000256" key="1">
    <source>
        <dbReference type="ARBA" id="ARBA00000213"/>
    </source>
</evidence>
<organism evidence="16">
    <name type="scientific">Granulicella tundricola (strain ATCC BAA-1859 / DSM 23138 / MP5ACTX9)</name>
    <dbReference type="NCBI Taxonomy" id="1198114"/>
    <lineage>
        <taxon>Bacteria</taxon>
        <taxon>Pseudomonadati</taxon>
        <taxon>Acidobacteriota</taxon>
        <taxon>Terriglobia</taxon>
        <taxon>Terriglobales</taxon>
        <taxon>Acidobacteriaceae</taxon>
        <taxon>Granulicella</taxon>
    </lineage>
</organism>
<dbReference type="RefSeq" id="WP_013578458.1">
    <property type="nucleotide sequence ID" value="NC_015064.1"/>
</dbReference>
<dbReference type="InterPro" id="IPR013497">
    <property type="entry name" value="Topo_IA_cen"/>
</dbReference>
<dbReference type="InterPro" id="IPR034144">
    <property type="entry name" value="TOPRIM_TopoIII"/>
</dbReference>
<dbReference type="InterPro" id="IPR003602">
    <property type="entry name" value="Topo_IA_DNA-bd_dom"/>
</dbReference>
<dbReference type="PROSITE" id="PS00396">
    <property type="entry name" value="TOPO_IA_1"/>
    <property type="match status" value="1"/>
</dbReference>
<evidence type="ECO:0000313" key="16">
    <source>
        <dbReference type="Proteomes" id="UP000000343"/>
    </source>
</evidence>
<keyword evidence="6" id="KW-0799">Topoisomerase</keyword>
<keyword evidence="4" id="KW-0479">Metal-binding</keyword>
<dbReference type="InterPro" id="IPR013825">
    <property type="entry name" value="Topo_IA_cen_sub2"/>
</dbReference>
<keyword evidence="8 15" id="KW-0413">Isomerase</keyword>
<dbReference type="InterPro" id="IPR025589">
    <property type="entry name" value="Toprim_C_rpt"/>
</dbReference>
<keyword evidence="16" id="KW-1185">Reference proteome</keyword>
<reference evidence="16" key="1">
    <citation type="submission" date="2011-01" db="EMBL/GenBank/DDBJ databases">
        <title>Complete sequence of chromosome of Acidobacterium sp. MP5ACTX9.</title>
        <authorList>
            <consortium name="US DOE Joint Genome Institute"/>
            <person name="Lucas S."/>
            <person name="Copeland A."/>
            <person name="Lapidus A."/>
            <person name="Cheng J.-F."/>
            <person name="Goodwin L."/>
            <person name="Pitluck S."/>
            <person name="Teshima H."/>
            <person name="Detter J.C."/>
            <person name="Han C."/>
            <person name="Tapia R."/>
            <person name="Land M."/>
            <person name="Hauser L."/>
            <person name="Kyrpides N."/>
            <person name="Ivanova N."/>
            <person name="Ovchinnikova G."/>
            <person name="Pagani I."/>
            <person name="Rawat S.R."/>
            <person name="Mannisto M."/>
            <person name="Haggblom M.M."/>
            <person name="Woyke T."/>
        </authorList>
    </citation>
    <scope>NUCLEOTIDE SEQUENCE [LARGE SCALE GENOMIC DNA]</scope>
    <source>
        <strain evidence="16">MP5ACTX9</strain>
    </source>
</reference>
<feature type="domain" description="Toprim" evidence="13">
    <location>
        <begin position="1"/>
        <end position="137"/>
    </location>
</feature>
<dbReference type="Pfam" id="PF13342">
    <property type="entry name" value="Toprim_Crpt"/>
    <property type="match status" value="1"/>
</dbReference>
<dbReference type="NCBIfam" id="TIGR01056">
    <property type="entry name" value="topB"/>
    <property type="match status" value="1"/>
</dbReference>
<dbReference type="EMBL" id="CP002480">
    <property type="protein sequence ID" value="ADW67129.1"/>
    <property type="molecule type" value="Genomic_DNA"/>
</dbReference>
<dbReference type="InterPro" id="IPR013826">
    <property type="entry name" value="Topo_IA_cen_sub3"/>
</dbReference>
<dbReference type="PaxDb" id="1198114-AciX9_0038"/>
<dbReference type="AlphaFoldDB" id="E8X469"/>
<evidence type="ECO:0000256" key="3">
    <source>
        <dbReference type="ARBA" id="ARBA00012891"/>
    </source>
</evidence>
<dbReference type="SMART" id="SM00436">
    <property type="entry name" value="TOP1Bc"/>
    <property type="match status" value="1"/>
</dbReference>
<dbReference type="OrthoDB" id="9803554at2"/>
<dbReference type="PROSITE" id="PS50880">
    <property type="entry name" value="TOPRIM"/>
    <property type="match status" value="1"/>
</dbReference>
<dbReference type="InterPro" id="IPR000380">
    <property type="entry name" value="Topo_IA"/>
</dbReference>
<evidence type="ECO:0000256" key="4">
    <source>
        <dbReference type="ARBA" id="ARBA00022723"/>
    </source>
</evidence>
<dbReference type="GO" id="GO:0046872">
    <property type="term" value="F:metal ion binding"/>
    <property type="evidence" value="ECO:0007669"/>
    <property type="project" value="UniProtKB-KW"/>
</dbReference>
<comment type="catalytic activity">
    <reaction evidence="1">
        <text>ATP-independent breakage of single-stranded DNA, followed by passage and rejoining.</text>
        <dbReference type="EC" id="5.6.2.1"/>
    </reaction>
</comment>
<dbReference type="Gene3D" id="3.40.50.140">
    <property type="match status" value="1"/>
</dbReference>
<dbReference type="PRINTS" id="PR00417">
    <property type="entry name" value="PRTPISMRASEI"/>
</dbReference>
<comment type="similarity">
    <text evidence="2">Belongs to the type IA topoisomerase family.</text>
</comment>
<dbReference type="CDD" id="cd03362">
    <property type="entry name" value="TOPRIM_TopoIA_TopoIII"/>
    <property type="match status" value="1"/>
</dbReference>
<evidence type="ECO:0000313" key="15">
    <source>
        <dbReference type="EMBL" id="ADW67129.1"/>
    </source>
</evidence>
<dbReference type="STRING" id="1198114.AciX9_0038"/>
<dbReference type="InterPro" id="IPR023405">
    <property type="entry name" value="Topo_IA_core_domain"/>
</dbReference>
<dbReference type="NCBIfam" id="NF005829">
    <property type="entry name" value="PRK07726.1"/>
    <property type="match status" value="1"/>
</dbReference>
<dbReference type="Gene3D" id="1.10.460.10">
    <property type="entry name" value="Topoisomerase I, domain 2"/>
    <property type="match status" value="1"/>
</dbReference>
<dbReference type="Proteomes" id="UP000000343">
    <property type="component" value="Chromosome"/>
</dbReference>
<dbReference type="InterPro" id="IPR006171">
    <property type="entry name" value="TOPRIM_dom"/>
</dbReference>
<dbReference type="GO" id="GO:0006310">
    <property type="term" value="P:DNA recombination"/>
    <property type="evidence" value="ECO:0007669"/>
    <property type="project" value="TreeGrafter"/>
</dbReference>
<protein>
    <recommendedName>
        <fullName evidence="3">DNA topoisomerase</fullName>
        <ecNumber evidence="3">5.6.2.1</ecNumber>
    </recommendedName>
    <alternativeName>
        <fullName evidence="12">Omega-protein</fullName>
    </alternativeName>
    <alternativeName>
        <fullName evidence="11">Relaxing enzyme</fullName>
    </alternativeName>
    <alternativeName>
        <fullName evidence="9">Swivelase</fullName>
    </alternativeName>
    <alternativeName>
        <fullName evidence="10">Untwisting enzyme</fullName>
    </alternativeName>
</protein>
<dbReference type="PANTHER" id="PTHR11390">
    <property type="entry name" value="PROKARYOTIC DNA TOPOISOMERASE"/>
    <property type="match status" value="1"/>
</dbReference>
<dbReference type="Pfam" id="PF01751">
    <property type="entry name" value="Toprim"/>
    <property type="match status" value="1"/>
</dbReference>
<feature type="domain" description="Topo IA-type catalytic" evidence="14">
    <location>
        <begin position="154"/>
        <end position="594"/>
    </location>
</feature>
<dbReference type="CDD" id="cd00186">
    <property type="entry name" value="TOP1Ac"/>
    <property type="match status" value="1"/>
</dbReference>
<dbReference type="InterPro" id="IPR023406">
    <property type="entry name" value="Topo_IA_AS"/>
</dbReference>
<name>E8X469_GRATM</name>
<dbReference type="InterPro" id="IPR013824">
    <property type="entry name" value="Topo_IA_cen_sub1"/>
</dbReference>
<dbReference type="SMART" id="SM00437">
    <property type="entry name" value="TOP1Ac"/>
    <property type="match status" value="1"/>
</dbReference>
<dbReference type="InterPro" id="IPR003601">
    <property type="entry name" value="Topo_IA_2"/>
</dbReference>
<dbReference type="KEGG" id="acm:AciX9_0038"/>
<proteinExistence type="inferred from homology"/>
<sequence>MRVFLAEKPSVAREIAQALGCTHKEQGFFRGKNDLVTWAIGHLVRFAEPGEMNPAWGKPWRREALPMLPKDGGWLLIPEPRTEDQFNVVARLFGDKRITQIVNATDAGREGEAIFRRIYALSGASKPVLRFWTSSLTEEAIASALSHLRPAADYDNLASAALTRAQLDWLIGMNHSRAATLHNSVTCSVGRVQTPTLAMIVRRHHEIAGFIKTFFYEVHADLGEFVARAVNSQQKHDFEIKAEAETILRDVPSDTLATVTLVEVKKNRKAPPQLHNLGELQKEANRRFGFPADRTLAIAQSLYESKAITYPRSSSRHLSEDMVDGLPAVLKALRLGEERASYVKQALHRAQHGPALSKRFVDGSKLSDHHAIIPTAKPAPASLSGDERKVYTIVAERFLAIFLPDKETEDTRIDLEIAKHPFRARGSRLIAPGWTVLTGNQDFENKAADAEDRQALPAVKKGDELEVVESELVTKERKPPSRYTDATLLAAMETAGREIDDDELREAMKGRGLGTEATRAAIIQRLLDLAYVIRDGKQFEPTGKGIALIAQVLPHLASPELTGDMEAKLNLVEAGQLDAAEILAEVSESLRHEIPAVFRSKPMQAPDAPRITAGKDELLCPKCKAGLVTKRSTPNASAPFYGCARFHDGCNFTINTVVAKKTLTETNIKDLCSPTRHHTTKIIKGFTSKAGKKFDAFLQLSSATDFKTEFVFPR</sequence>
<dbReference type="PANTHER" id="PTHR11390:SF21">
    <property type="entry name" value="DNA TOPOISOMERASE 3-ALPHA"/>
    <property type="match status" value="1"/>
</dbReference>
<dbReference type="GO" id="GO:0003917">
    <property type="term" value="F:DNA topoisomerase type I (single strand cut, ATP-independent) activity"/>
    <property type="evidence" value="ECO:0007669"/>
    <property type="project" value="UniProtKB-EC"/>
</dbReference>
<dbReference type="Gene3D" id="2.70.20.10">
    <property type="entry name" value="Topoisomerase I, domain 3"/>
    <property type="match status" value="1"/>
</dbReference>
<dbReference type="PROSITE" id="PS52039">
    <property type="entry name" value="TOPO_IA_2"/>
    <property type="match status" value="1"/>
</dbReference>
<dbReference type="SUPFAM" id="SSF56712">
    <property type="entry name" value="Prokaryotic type I DNA topoisomerase"/>
    <property type="match status" value="1"/>
</dbReference>
<dbReference type="GO" id="GO:0003677">
    <property type="term" value="F:DNA binding"/>
    <property type="evidence" value="ECO:0007669"/>
    <property type="project" value="UniProtKB-KW"/>
</dbReference>
<dbReference type="GO" id="GO:0006265">
    <property type="term" value="P:DNA topological change"/>
    <property type="evidence" value="ECO:0007669"/>
    <property type="project" value="InterPro"/>
</dbReference>
<dbReference type="GO" id="GO:0043597">
    <property type="term" value="C:cytoplasmic replication fork"/>
    <property type="evidence" value="ECO:0007669"/>
    <property type="project" value="TreeGrafter"/>
</dbReference>
<evidence type="ECO:0000256" key="6">
    <source>
        <dbReference type="ARBA" id="ARBA00023029"/>
    </source>
</evidence>
<gene>
    <name evidence="15" type="ordered locus">AciX9_0038</name>
</gene>
<evidence type="ECO:0000256" key="8">
    <source>
        <dbReference type="ARBA" id="ARBA00023235"/>
    </source>
</evidence>
<dbReference type="GO" id="GO:0006281">
    <property type="term" value="P:DNA repair"/>
    <property type="evidence" value="ECO:0007669"/>
    <property type="project" value="TreeGrafter"/>
</dbReference>
<dbReference type="Gene3D" id="1.10.290.10">
    <property type="entry name" value="Topoisomerase I, domain 4"/>
    <property type="match status" value="1"/>
</dbReference>
<dbReference type="Pfam" id="PF01131">
    <property type="entry name" value="Topoisom_bac"/>
    <property type="match status" value="1"/>
</dbReference>
<dbReference type="EC" id="5.6.2.1" evidence="3"/>
<dbReference type="InterPro" id="IPR005738">
    <property type="entry name" value="TopoIII"/>
</dbReference>
<evidence type="ECO:0000259" key="14">
    <source>
        <dbReference type="PROSITE" id="PS52039"/>
    </source>
</evidence>
<evidence type="ECO:0000256" key="9">
    <source>
        <dbReference type="ARBA" id="ARBA00030003"/>
    </source>
</evidence>